<sequence>MKRKILNDQLKDPKSIWPNRQFHRKPRIQRRLKPKRVRKRPIGKDKIGKNVHDLAYDSDGAQEDQHPPLAGQTRKKGPEHNPKQLGTRSSCVKHARPHLNDDESCPVQRNQMESATSAQR</sequence>
<dbReference type="AlphaFoldDB" id="A0A371H6P5"/>
<evidence type="ECO:0000256" key="1">
    <source>
        <dbReference type="SAM" id="MobiDB-lite"/>
    </source>
</evidence>
<keyword evidence="3" id="KW-1185">Reference proteome</keyword>
<protein>
    <submittedName>
        <fullName evidence="2">Uncharacterized protein</fullName>
    </submittedName>
</protein>
<feature type="non-terminal residue" evidence="2">
    <location>
        <position position="1"/>
    </location>
</feature>
<gene>
    <name evidence="2" type="ORF">CR513_18745</name>
</gene>
<name>A0A371H6P5_MUCPR</name>
<accession>A0A371H6P5</accession>
<dbReference type="EMBL" id="QJKJ01003470">
    <property type="protein sequence ID" value="RDX98353.1"/>
    <property type="molecule type" value="Genomic_DNA"/>
</dbReference>
<evidence type="ECO:0000313" key="2">
    <source>
        <dbReference type="EMBL" id="RDX98353.1"/>
    </source>
</evidence>
<feature type="compositionally biased region" description="Basic and acidic residues" evidence="1">
    <location>
        <begin position="42"/>
        <end position="55"/>
    </location>
</feature>
<feature type="compositionally biased region" description="Basic residues" evidence="1">
    <location>
        <begin position="21"/>
        <end position="41"/>
    </location>
</feature>
<organism evidence="2 3">
    <name type="scientific">Mucuna pruriens</name>
    <name type="common">Velvet bean</name>
    <name type="synonym">Dolichos pruriens</name>
    <dbReference type="NCBI Taxonomy" id="157652"/>
    <lineage>
        <taxon>Eukaryota</taxon>
        <taxon>Viridiplantae</taxon>
        <taxon>Streptophyta</taxon>
        <taxon>Embryophyta</taxon>
        <taxon>Tracheophyta</taxon>
        <taxon>Spermatophyta</taxon>
        <taxon>Magnoliopsida</taxon>
        <taxon>eudicotyledons</taxon>
        <taxon>Gunneridae</taxon>
        <taxon>Pentapetalae</taxon>
        <taxon>rosids</taxon>
        <taxon>fabids</taxon>
        <taxon>Fabales</taxon>
        <taxon>Fabaceae</taxon>
        <taxon>Papilionoideae</taxon>
        <taxon>50 kb inversion clade</taxon>
        <taxon>NPAAA clade</taxon>
        <taxon>indigoferoid/millettioid clade</taxon>
        <taxon>Phaseoleae</taxon>
        <taxon>Mucuna</taxon>
    </lineage>
</organism>
<feature type="region of interest" description="Disordered" evidence="1">
    <location>
        <begin position="1"/>
        <end position="120"/>
    </location>
</feature>
<feature type="compositionally biased region" description="Basic and acidic residues" evidence="1">
    <location>
        <begin position="1"/>
        <end position="14"/>
    </location>
</feature>
<proteinExistence type="predicted"/>
<feature type="compositionally biased region" description="Polar residues" evidence="1">
    <location>
        <begin position="107"/>
        <end position="120"/>
    </location>
</feature>
<comment type="caution">
    <text evidence="2">The sequence shown here is derived from an EMBL/GenBank/DDBJ whole genome shotgun (WGS) entry which is preliminary data.</text>
</comment>
<reference evidence="2" key="1">
    <citation type="submission" date="2018-05" db="EMBL/GenBank/DDBJ databases">
        <title>Draft genome of Mucuna pruriens seed.</title>
        <authorList>
            <person name="Nnadi N.E."/>
            <person name="Vos R."/>
            <person name="Hasami M.H."/>
            <person name="Devisetty U.K."/>
            <person name="Aguiy J.C."/>
        </authorList>
    </citation>
    <scope>NUCLEOTIDE SEQUENCE [LARGE SCALE GENOMIC DNA]</scope>
    <source>
        <strain evidence="2">JCA_2017</strain>
    </source>
</reference>
<dbReference type="Proteomes" id="UP000257109">
    <property type="component" value="Unassembled WGS sequence"/>
</dbReference>
<evidence type="ECO:0000313" key="3">
    <source>
        <dbReference type="Proteomes" id="UP000257109"/>
    </source>
</evidence>